<accession>A0AAQ1P918</accession>
<dbReference type="PRINTS" id="PR00080">
    <property type="entry name" value="SDRFAMILY"/>
</dbReference>
<evidence type="ECO:0000256" key="1">
    <source>
        <dbReference type="ARBA" id="ARBA00006484"/>
    </source>
</evidence>
<gene>
    <name evidence="2" type="primary">ditB</name>
    <name evidence="2" type="ORF">JV551A3_V1_1640156</name>
</gene>
<proteinExistence type="inferred from homology"/>
<dbReference type="CDD" id="cd05233">
    <property type="entry name" value="SDR_c"/>
    <property type="match status" value="1"/>
</dbReference>
<sequence>MTKKSSSEVRVGRLRSKVVLLTGIGSGMGRETALLFAREGAIVVGCDIDPATALETARLAAEQGHPIEAVAPVDLTVREQVQGWIEDAAVKHGRIDVLYNNASLPRFAPFAVQSDADYVFTMQNEVDLVWRACQLAWPHLVKAKGNIVNIGSGAGLQGARALPQAAHAAAKGAVLALTRQLAAEGIEVGVRVNSVSPGVMNTAPIQAMYRNLGANAPVAPIVERTITGRPGDPIAVAYAGLYLACDEAQWVTGINIPVDGGAGSIM</sequence>
<comment type="similarity">
    <text evidence="1">Belongs to the short-chain dehydrogenases/reductases (SDR) family.</text>
</comment>
<name>A0AAQ1P918_9PSED</name>
<dbReference type="Pfam" id="PF13561">
    <property type="entry name" value="adh_short_C2"/>
    <property type="match status" value="1"/>
</dbReference>
<dbReference type="InterPro" id="IPR036291">
    <property type="entry name" value="NAD(P)-bd_dom_sf"/>
</dbReference>
<dbReference type="AlphaFoldDB" id="A0AAQ1P918"/>
<dbReference type="SUPFAM" id="SSF51735">
    <property type="entry name" value="NAD(P)-binding Rossmann-fold domains"/>
    <property type="match status" value="1"/>
</dbReference>
<reference evidence="2 3" key="1">
    <citation type="submission" date="2018-02" db="EMBL/GenBank/DDBJ databases">
        <authorList>
            <person name="Dubost A."/>
        </authorList>
    </citation>
    <scope>NUCLEOTIDE SEQUENCE [LARGE SCALE GENOMIC DNA]</scope>
    <source>
        <strain evidence="3">JV551A3</strain>
    </source>
</reference>
<dbReference type="EMBL" id="OPYN01000164">
    <property type="protein sequence ID" value="SPO62080.1"/>
    <property type="molecule type" value="Genomic_DNA"/>
</dbReference>
<dbReference type="InterPro" id="IPR002347">
    <property type="entry name" value="SDR_fam"/>
</dbReference>
<protein>
    <submittedName>
        <fullName evidence="2">DitB</fullName>
    </submittedName>
</protein>
<dbReference type="PANTHER" id="PTHR43975">
    <property type="entry name" value="ZGC:101858"/>
    <property type="match status" value="1"/>
</dbReference>
<dbReference type="RefSeq" id="WP_133971277.1">
    <property type="nucleotide sequence ID" value="NZ_OPYN01000164.1"/>
</dbReference>
<dbReference type="FunFam" id="3.40.50.720:FF:000084">
    <property type="entry name" value="Short-chain dehydrogenase reductase"/>
    <property type="match status" value="1"/>
</dbReference>
<organism evidence="2 3">
    <name type="scientific">Pseudomonas inefficax</name>
    <dbReference type="NCBI Taxonomy" id="2078786"/>
    <lineage>
        <taxon>Bacteria</taxon>
        <taxon>Pseudomonadati</taxon>
        <taxon>Pseudomonadota</taxon>
        <taxon>Gammaproteobacteria</taxon>
        <taxon>Pseudomonadales</taxon>
        <taxon>Pseudomonadaceae</taxon>
        <taxon>Pseudomonas</taxon>
    </lineage>
</organism>
<dbReference type="Proteomes" id="UP000294335">
    <property type="component" value="Unassembled WGS sequence"/>
</dbReference>
<dbReference type="Gene3D" id="3.40.50.720">
    <property type="entry name" value="NAD(P)-binding Rossmann-like Domain"/>
    <property type="match status" value="1"/>
</dbReference>
<keyword evidence="3" id="KW-1185">Reference proteome</keyword>
<dbReference type="PANTHER" id="PTHR43975:SF2">
    <property type="entry name" value="EG:BACR7A4.14 PROTEIN-RELATED"/>
    <property type="match status" value="1"/>
</dbReference>
<evidence type="ECO:0000313" key="3">
    <source>
        <dbReference type="Proteomes" id="UP000294335"/>
    </source>
</evidence>
<comment type="caution">
    <text evidence="2">The sequence shown here is derived from an EMBL/GenBank/DDBJ whole genome shotgun (WGS) entry which is preliminary data.</text>
</comment>
<evidence type="ECO:0000313" key="2">
    <source>
        <dbReference type="EMBL" id="SPO62080.1"/>
    </source>
</evidence>
<dbReference type="PRINTS" id="PR00081">
    <property type="entry name" value="GDHRDH"/>
</dbReference>